<dbReference type="EMBL" id="JAVDUP010000009">
    <property type="protein sequence ID" value="MDR6903660.1"/>
    <property type="molecule type" value="Genomic_DNA"/>
</dbReference>
<protein>
    <submittedName>
        <fullName evidence="1">Uncharacterized protein</fullName>
    </submittedName>
</protein>
<comment type="caution">
    <text evidence="1">The sequence shown here is derived from an EMBL/GenBank/DDBJ whole genome shotgun (WGS) entry which is preliminary data.</text>
</comment>
<keyword evidence="2" id="KW-1185">Reference proteome</keyword>
<proteinExistence type="predicted"/>
<evidence type="ECO:0000313" key="1">
    <source>
        <dbReference type="EMBL" id="MDR6903660.1"/>
    </source>
</evidence>
<accession>A0ABU1SXH7</accession>
<organism evidence="1 2">
    <name type="scientific">Rhizobium miluonense</name>
    <dbReference type="NCBI Taxonomy" id="411945"/>
    <lineage>
        <taxon>Bacteria</taxon>
        <taxon>Pseudomonadati</taxon>
        <taxon>Pseudomonadota</taxon>
        <taxon>Alphaproteobacteria</taxon>
        <taxon>Hyphomicrobiales</taxon>
        <taxon>Rhizobiaceae</taxon>
        <taxon>Rhizobium/Agrobacterium group</taxon>
        <taxon>Rhizobium</taxon>
    </lineage>
</organism>
<reference evidence="1 2" key="1">
    <citation type="submission" date="2023-07" db="EMBL/GenBank/DDBJ databases">
        <title>Sorghum-associated microbial communities from plants grown in Nebraska, USA.</title>
        <authorList>
            <person name="Schachtman D."/>
        </authorList>
    </citation>
    <scope>NUCLEOTIDE SEQUENCE [LARGE SCALE GENOMIC DNA]</scope>
    <source>
        <strain evidence="1 2">3199</strain>
    </source>
</reference>
<name>A0ABU1SXH7_9HYPH</name>
<dbReference type="RefSeq" id="WP_310235066.1">
    <property type="nucleotide sequence ID" value="NZ_JAVDUP010000009.1"/>
</dbReference>
<evidence type="ECO:0000313" key="2">
    <source>
        <dbReference type="Proteomes" id="UP001250791"/>
    </source>
</evidence>
<sequence length="144" mass="15920">MVDISLETPEQTNARLRRLFPRTMLREFDQPYGFSEFALDEFPSKASADALALVRNEHCWSQLVPVANGAEQFKIFSFHFPQGEDNSGFVGWLASHLKNKFGTGVFVICGQDSGHGGIYDYWGCPISLADDIAAELANLRASGS</sequence>
<dbReference type="InterPro" id="IPR045674">
    <property type="entry name" value="DUF6196"/>
</dbReference>
<gene>
    <name evidence="1" type="ORF">J2W52_005293</name>
</gene>
<dbReference type="Pfam" id="PF19696">
    <property type="entry name" value="DUF6196"/>
    <property type="match status" value="1"/>
</dbReference>
<dbReference type="Proteomes" id="UP001250791">
    <property type="component" value="Unassembled WGS sequence"/>
</dbReference>